<comment type="function">
    <text evidence="7">Acts as an adapter for the XPO1/CRM1-mediated export of the 60S ribosomal subunit.</text>
</comment>
<evidence type="ECO:0000259" key="10">
    <source>
        <dbReference type="Pfam" id="PF21192"/>
    </source>
</evidence>
<sequence length="598" mass="66907">MEGPQAVGGPGAAENANNYVQVLCCVCGIPIAPNAANTCASCLASSSDITRGISTEVTLHQCRGCQRWHKEAGKWIACELESRELMALCLGNVSGLKTTKGSGQKVRLVDAAWIWTEPHSMRLKVRLTIQKEVQQGTILQQSFTVVFIVRNQQCIECQAEFRQGSWKSLVQVRQRVAHKRTFLYLEQLILKHGAHRGCLSIETFRDGMDFYFPDKGKAARFISFLENVVPTKMKTSKKLIGTDDKSNVSNFKYTSLIEICPLCKDDLLYLPVKTARNLGNINRLVMVKAISNVIHLIDPLSGQTAQLAGDAFWRDPLRPIITAARSRMTRFVVLGKEPVLLRPNVSKRSATRKQKSRLANLTLAREDDLGVNDRQFEERSSVGYLMKSGDVCVGYDLTETQFVDDEAERMRSSGKLPDVIVIRKLYGGVAAGEADASKKRLWKLKRLEVEKAEKSARAARQDAEADDMDEEDFMREVEADRDMRSQINLYKSELLKKKSDKINPDVMSDVVENNDEEDEDDQEVKLDELLDALAMDDGPDPEDIGNEEVEDSGFEEGGKAAMDGIAYVGREEARQIKDKEGAVPQAEFGKHYDFDPDL</sequence>
<comment type="caution">
    <text evidence="12">The sequence shown here is derived from an EMBL/GenBank/DDBJ whole genome shotgun (WGS) entry which is preliminary data.</text>
</comment>
<feature type="region of interest" description="Disordered" evidence="8">
    <location>
        <begin position="534"/>
        <end position="557"/>
    </location>
</feature>
<dbReference type="InterPro" id="IPR048898">
    <property type="entry name" value="OB_NMD3"/>
</dbReference>
<evidence type="ECO:0000256" key="3">
    <source>
        <dbReference type="ARBA" id="ARBA00022448"/>
    </source>
</evidence>
<dbReference type="GO" id="GO:0005634">
    <property type="term" value="C:nucleus"/>
    <property type="evidence" value="ECO:0007669"/>
    <property type="project" value="UniProtKB-SubCell"/>
</dbReference>
<comment type="subcellular location">
    <subcellularLocation>
        <location evidence="7">Cytoplasm</location>
    </subcellularLocation>
    <subcellularLocation>
        <location evidence="7">Nucleus</location>
    </subcellularLocation>
</comment>
<keyword evidence="13" id="KW-1185">Reference proteome</keyword>
<reference evidence="12" key="2">
    <citation type="submission" date="2021-04" db="EMBL/GenBank/DDBJ databases">
        <authorList>
            <person name="Podell S."/>
        </authorList>
    </citation>
    <scope>NUCLEOTIDE SEQUENCE</scope>
    <source>
        <strain evidence="12">Hildebrandi</strain>
    </source>
</reference>
<accession>A0A9K3PYD0</accession>
<keyword evidence="5 7" id="KW-0653">Protein transport</keyword>
<evidence type="ECO:0000256" key="1">
    <source>
        <dbReference type="ARBA" id="ARBA00009794"/>
    </source>
</evidence>
<dbReference type="PANTHER" id="PTHR12746">
    <property type="entry name" value="NONSENSE-MEDIATED MRNA DECAY PROTEIN 3"/>
    <property type="match status" value="1"/>
</dbReference>
<evidence type="ECO:0000256" key="6">
    <source>
        <dbReference type="ARBA" id="ARBA00023242"/>
    </source>
</evidence>
<keyword evidence="3 7" id="KW-0813">Transport</keyword>
<feature type="domain" description="60S ribosomal export protein NMD3 OB-fold" evidence="10">
    <location>
        <begin position="350"/>
        <end position="424"/>
    </location>
</feature>
<evidence type="ECO:0000259" key="9">
    <source>
        <dbReference type="Pfam" id="PF04981"/>
    </source>
</evidence>
<dbReference type="Proteomes" id="UP000693970">
    <property type="component" value="Unassembled WGS sequence"/>
</dbReference>
<dbReference type="GO" id="GO:0005737">
    <property type="term" value="C:cytoplasm"/>
    <property type="evidence" value="ECO:0007669"/>
    <property type="project" value="UniProtKB-SubCell"/>
</dbReference>
<name>A0A9K3PYD0_9STRA</name>
<feature type="compositionally biased region" description="Acidic residues" evidence="8">
    <location>
        <begin position="537"/>
        <end position="554"/>
    </location>
</feature>
<dbReference type="EMBL" id="JAGRRH010000009">
    <property type="protein sequence ID" value="KAG7364497.1"/>
    <property type="molecule type" value="Genomic_DNA"/>
</dbReference>
<dbReference type="InterPro" id="IPR039768">
    <property type="entry name" value="Nmd3"/>
</dbReference>
<feature type="region of interest" description="Disordered" evidence="8">
    <location>
        <begin position="577"/>
        <end position="598"/>
    </location>
</feature>
<dbReference type="PANTHER" id="PTHR12746:SF2">
    <property type="entry name" value="60S RIBOSOMAL EXPORT PROTEIN NMD3"/>
    <property type="match status" value="1"/>
</dbReference>
<feature type="domain" description="60S ribosomal export protein NMD3 SH3" evidence="11">
    <location>
        <begin position="262"/>
        <end position="308"/>
    </location>
</feature>
<comment type="similarity">
    <text evidence="1 7">Belongs to the NMD3 family.</text>
</comment>
<evidence type="ECO:0000256" key="5">
    <source>
        <dbReference type="ARBA" id="ARBA00022927"/>
    </source>
</evidence>
<reference evidence="12" key="1">
    <citation type="journal article" date="2021" name="Sci. Rep.">
        <title>Diploid genomic architecture of Nitzschia inconspicua, an elite biomass production diatom.</title>
        <authorList>
            <person name="Oliver A."/>
            <person name="Podell S."/>
            <person name="Pinowska A."/>
            <person name="Traller J.C."/>
            <person name="Smith S.R."/>
            <person name="McClure R."/>
            <person name="Beliaev A."/>
            <person name="Bohutskyi P."/>
            <person name="Hill E.A."/>
            <person name="Rabines A."/>
            <person name="Zheng H."/>
            <person name="Allen L.Z."/>
            <person name="Kuo A."/>
            <person name="Grigoriev I.V."/>
            <person name="Allen A.E."/>
            <person name="Hazlebeck D."/>
            <person name="Allen E.E."/>
        </authorList>
    </citation>
    <scope>NUCLEOTIDE SEQUENCE</scope>
    <source>
        <strain evidence="12">Hildebrandi</strain>
    </source>
</reference>
<evidence type="ECO:0000256" key="8">
    <source>
        <dbReference type="SAM" id="MobiDB-lite"/>
    </source>
</evidence>
<dbReference type="Pfam" id="PF04981">
    <property type="entry name" value="NMD3"/>
    <property type="match status" value="1"/>
</dbReference>
<evidence type="ECO:0000259" key="11">
    <source>
        <dbReference type="Pfam" id="PF21193"/>
    </source>
</evidence>
<keyword evidence="4 7" id="KW-0963">Cytoplasm</keyword>
<evidence type="ECO:0000256" key="7">
    <source>
        <dbReference type="RuleBase" id="RU364108"/>
    </source>
</evidence>
<dbReference type="AlphaFoldDB" id="A0A9K3PYD0"/>
<dbReference type="Pfam" id="PF21192">
    <property type="entry name" value="OB_NMD3"/>
    <property type="match status" value="1"/>
</dbReference>
<feature type="compositionally biased region" description="Basic and acidic residues" evidence="8">
    <location>
        <begin position="588"/>
        <end position="598"/>
    </location>
</feature>
<organism evidence="12 13">
    <name type="scientific">Nitzschia inconspicua</name>
    <dbReference type="NCBI Taxonomy" id="303405"/>
    <lineage>
        <taxon>Eukaryota</taxon>
        <taxon>Sar</taxon>
        <taxon>Stramenopiles</taxon>
        <taxon>Ochrophyta</taxon>
        <taxon>Bacillariophyta</taxon>
        <taxon>Bacillariophyceae</taxon>
        <taxon>Bacillariophycidae</taxon>
        <taxon>Bacillariales</taxon>
        <taxon>Bacillariaceae</taxon>
        <taxon>Nitzschia</taxon>
    </lineage>
</organism>
<dbReference type="InterPro" id="IPR007064">
    <property type="entry name" value="Nmd3_N"/>
</dbReference>
<keyword evidence="6 7" id="KW-0539">Nucleus</keyword>
<gene>
    <name evidence="12" type="ORF">IV203_037699</name>
</gene>
<proteinExistence type="inferred from homology"/>
<evidence type="ECO:0000256" key="4">
    <source>
        <dbReference type="ARBA" id="ARBA00022490"/>
    </source>
</evidence>
<dbReference type="InterPro" id="IPR048899">
    <property type="entry name" value="NMD_SH3"/>
</dbReference>
<dbReference type="OrthoDB" id="203821at2759"/>
<evidence type="ECO:0000313" key="12">
    <source>
        <dbReference type="EMBL" id="KAG7364497.1"/>
    </source>
</evidence>
<dbReference type="GO" id="GO:0043023">
    <property type="term" value="F:ribosomal large subunit binding"/>
    <property type="evidence" value="ECO:0007669"/>
    <property type="project" value="InterPro"/>
</dbReference>
<evidence type="ECO:0000313" key="13">
    <source>
        <dbReference type="Proteomes" id="UP000693970"/>
    </source>
</evidence>
<dbReference type="GO" id="GO:0015031">
    <property type="term" value="P:protein transport"/>
    <property type="evidence" value="ECO:0007669"/>
    <property type="project" value="UniProtKB-KW"/>
</dbReference>
<dbReference type="Pfam" id="PF21193">
    <property type="entry name" value="NMD_SH3"/>
    <property type="match status" value="1"/>
</dbReference>
<feature type="domain" description="Nmd3 N-terminal" evidence="9">
    <location>
        <begin position="24"/>
        <end position="259"/>
    </location>
</feature>
<protein>
    <recommendedName>
        <fullName evidence="2 7">60S ribosomal export protein NMD3</fullName>
    </recommendedName>
</protein>
<dbReference type="GO" id="GO:0000055">
    <property type="term" value="P:ribosomal large subunit export from nucleus"/>
    <property type="evidence" value="ECO:0007669"/>
    <property type="project" value="TreeGrafter"/>
</dbReference>
<evidence type="ECO:0000256" key="2">
    <source>
        <dbReference type="ARBA" id="ARBA00017035"/>
    </source>
</evidence>